<dbReference type="Proteomes" id="UP000264702">
    <property type="component" value="Unassembled WGS sequence"/>
</dbReference>
<dbReference type="EMBL" id="QVQT01000006">
    <property type="protein sequence ID" value="RFU15272.1"/>
    <property type="molecule type" value="Genomic_DNA"/>
</dbReference>
<gene>
    <name evidence="1" type="ORF">D0Y96_16410</name>
</gene>
<sequence length="62" mass="6416">MIASGGNAAEGWQRLGVIDPMSERTDMGSPAQCLIKSLPAEEGTGAKARLFLLPFGTAEAVP</sequence>
<comment type="caution">
    <text evidence="1">The sequence shown here is derived from an EMBL/GenBank/DDBJ whole genome shotgun (WGS) entry which is preliminary data.</text>
</comment>
<keyword evidence="2" id="KW-1185">Reference proteome</keyword>
<reference evidence="1 2" key="1">
    <citation type="submission" date="2018-08" db="EMBL/GenBank/DDBJ databases">
        <title>Acidipila sp. 4G-K13, an acidobacterium isolated from forest soil.</title>
        <authorList>
            <person name="Gao Z.-H."/>
            <person name="Qiu L.-H."/>
        </authorList>
    </citation>
    <scope>NUCLEOTIDE SEQUENCE [LARGE SCALE GENOMIC DNA]</scope>
    <source>
        <strain evidence="1 2">4G-K13</strain>
    </source>
</reference>
<evidence type="ECO:0000313" key="2">
    <source>
        <dbReference type="Proteomes" id="UP000264702"/>
    </source>
</evidence>
<name>A0A372IK01_9BACT</name>
<accession>A0A372IK01</accession>
<organism evidence="1 2">
    <name type="scientific">Paracidobacterium acidisoli</name>
    <dbReference type="NCBI Taxonomy" id="2303751"/>
    <lineage>
        <taxon>Bacteria</taxon>
        <taxon>Pseudomonadati</taxon>
        <taxon>Acidobacteriota</taxon>
        <taxon>Terriglobia</taxon>
        <taxon>Terriglobales</taxon>
        <taxon>Acidobacteriaceae</taxon>
        <taxon>Paracidobacterium</taxon>
    </lineage>
</organism>
<proteinExistence type="predicted"/>
<evidence type="ECO:0000313" key="1">
    <source>
        <dbReference type="EMBL" id="RFU15272.1"/>
    </source>
</evidence>
<dbReference type="AlphaFoldDB" id="A0A372IK01"/>
<protein>
    <submittedName>
        <fullName evidence="1">Uncharacterized protein</fullName>
    </submittedName>
</protein>